<organism evidence="1 2">
    <name type="scientific">Spirodela intermedia</name>
    <name type="common">Intermediate duckweed</name>
    <dbReference type="NCBI Taxonomy" id="51605"/>
    <lineage>
        <taxon>Eukaryota</taxon>
        <taxon>Viridiplantae</taxon>
        <taxon>Streptophyta</taxon>
        <taxon>Embryophyta</taxon>
        <taxon>Tracheophyta</taxon>
        <taxon>Spermatophyta</taxon>
        <taxon>Magnoliopsida</taxon>
        <taxon>Liliopsida</taxon>
        <taxon>Araceae</taxon>
        <taxon>Lemnoideae</taxon>
        <taxon>Spirodela</taxon>
    </lineage>
</organism>
<dbReference type="AlphaFoldDB" id="A0A7I8KQE6"/>
<accession>A0A7I8KQE6</accession>
<proteinExistence type="predicted"/>
<evidence type="ECO:0000313" key="1">
    <source>
        <dbReference type="EMBL" id="CAA7400043.1"/>
    </source>
</evidence>
<reference evidence="1" key="1">
    <citation type="submission" date="2020-02" db="EMBL/GenBank/DDBJ databases">
        <authorList>
            <person name="Scholz U."/>
            <person name="Mascher M."/>
            <person name="Fiebig A."/>
        </authorList>
    </citation>
    <scope>NUCLEOTIDE SEQUENCE</scope>
</reference>
<keyword evidence="2" id="KW-1185">Reference proteome</keyword>
<name>A0A7I8KQE6_SPIIN</name>
<dbReference type="Proteomes" id="UP000663760">
    <property type="component" value="Chromosome 7"/>
</dbReference>
<gene>
    <name evidence="1" type="ORF">SI8410_07010713</name>
</gene>
<dbReference type="EMBL" id="LR746270">
    <property type="protein sequence ID" value="CAA7400043.1"/>
    <property type="molecule type" value="Genomic_DNA"/>
</dbReference>
<protein>
    <submittedName>
        <fullName evidence="1">Uncharacterized protein</fullName>
    </submittedName>
</protein>
<sequence>MLVRKQGKHKFMLWKQRFVLLLQIIRGIFLMCLCLRQ</sequence>
<evidence type="ECO:0000313" key="2">
    <source>
        <dbReference type="Proteomes" id="UP000663760"/>
    </source>
</evidence>